<dbReference type="PANTHER" id="PTHR33495">
    <property type="entry name" value="ANTI-SIGMA FACTOR ANTAGONIST TM_1081-RELATED-RELATED"/>
    <property type="match status" value="1"/>
</dbReference>
<dbReference type="AlphaFoldDB" id="A0A918GMC1"/>
<dbReference type="Proteomes" id="UP000653493">
    <property type="component" value="Unassembled WGS sequence"/>
</dbReference>
<keyword evidence="5" id="KW-1185">Reference proteome</keyword>
<evidence type="ECO:0000313" key="5">
    <source>
        <dbReference type="Proteomes" id="UP000653493"/>
    </source>
</evidence>
<reference evidence="4" key="1">
    <citation type="journal article" date="2014" name="Int. J. Syst. Evol. Microbiol.">
        <title>Complete genome sequence of Corynebacterium casei LMG S-19264T (=DSM 44701T), isolated from a smear-ripened cheese.</title>
        <authorList>
            <consortium name="US DOE Joint Genome Institute (JGI-PGF)"/>
            <person name="Walter F."/>
            <person name="Albersmeier A."/>
            <person name="Kalinowski J."/>
            <person name="Ruckert C."/>
        </authorList>
    </citation>
    <scope>NUCLEOTIDE SEQUENCE</scope>
    <source>
        <strain evidence="4">JCM 4234</strain>
    </source>
</reference>
<evidence type="ECO:0000313" key="4">
    <source>
        <dbReference type="EMBL" id="GGS43076.1"/>
    </source>
</evidence>
<dbReference type="InterPro" id="IPR003658">
    <property type="entry name" value="Anti-sigma_ant"/>
</dbReference>
<dbReference type="Gene3D" id="3.30.750.24">
    <property type="entry name" value="STAS domain"/>
    <property type="match status" value="1"/>
</dbReference>
<dbReference type="EMBL" id="BMSL01000009">
    <property type="protein sequence ID" value="GGS43076.1"/>
    <property type="molecule type" value="Genomic_DNA"/>
</dbReference>
<dbReference type="InterPro" id="IPR036513">
    <property type="entry name" value="STAS_dom_sf"/>
</dbReference>
<dbReference type="SUPFAM" id="SSF52091">
    <property type="entry name" value="SpoIIaa-like"/>
    <property type="match status" value="1"/>
</dbReference>
<sequence>MTVRQDPAPLTRHLRVRDDRGRTVLRFHGEIDLAAADEIAPLLDRATARPGARVVLDLSGITFLDASGLRLLTRARNRVLDEGGELHLVCSHPLTLRVLRITGLARLLPPRATLDEVMGGPGPA</sequence>
<name>A0A918GMC1_STRGD</name>
<comment type="caution">
    <text evidence="4">The sequence shown here is derived from an EMBL/GenBank/DDBJ whole genome shotgun (WGS) entry which is preliminary data.</text>
</comment>
<dbReference type="PANTHER" id="PTHR33495:SF2">
    <property type="entry name" value="ANTI-SIGMA FACTOR ANTAGONIST TM_1081-RELATED"/>
    <property type="match status" value="1"/>
</dbReference>
<evidence type="ECO:0000256" key="2">
    <source>
        <dbReference type="RuleBase" id="RU003749"/>
    </source>
</evidence>
<comment type="similarity">
    <text evidence="1 2">Belongs to the anti-sigma-factor antagonist family.</text>
</comment>
<reference evidence="4" key="2">
    <citation type="submission" date="2020-09" db="EMBL/GenBank/DDBJ databases">
        <authorList>
            <person name="Sun Q."/>
            <person name="Ohkuma M."/>
        </authorList>
    </citation>
    <scope>NUCLEOTIDE SEQUENCE</scope>
    <source>
        <strain evidence="4">JCM 4234</strain>
    </source>
</reference>
<proteinExistence type="inferred from homology"/>
<dbReference type="PROSITE" id="PS50801">
    <property type="entry name" value="STAS"/>
    <property type="match status" value="1"/>
</dbReference>
<dbReference type="Pfam" id="PF01740">
    <property type="entry name" value="STAS"/>
    <property type="match status" value="1"/>
</dbReference>
<feature type="domain" description="STAS" evidence="3">
    <location>
        <begin position="12"/>
        <end position="121"/>
    </location>
</feature>
<gene>
    <name evidence="4" type="ORF">GCM10010238_35900</name>
</gene>
<protein>
    <recommendedName>
        <fullName evidence="2">Anti-sigma factor antagonist</fullName>
    </recommendedName>
</protein>
<organism evidence="4 5">
    <name type="scientific">Streptomyces griseoviridis</name>
    <dbReference type="NCBI Taxonomy" id="45398"/>
    <lineage>
        <taxon>Bacteria</taxon>
        <taxon>Bacillati</taxon>
        <taxon>Actinomycetota</taxon>
        <taxon>Actinomycetes</taxon>
        <taxon>Kitasatosporales</taxon>
        <taxon>Streptomycetaceae</taxon>
        <taxon>Streptomyces</taxon>
    </lineage>
</organism>
<evidence type="ECO:0000256" key="1">
    <source>
        <dbReference type="ARBA" id="ARBA00009013"/>
    </source>
</evidence>
<dbReference type="CDD" id="cd07043">
    <property type="entry name" value="STAS_anti-anti-sigma_factors"/>
    <property type="match status" value="1"/>
</dbReference>
<accession>A0A918GMC1</accession>
<dbReference type="GO" id="GO:0043856">
    <property type="term" value="F:anti-sigma factor antagonist activity"/>
    <property type="evidence" value="ECO:0007669"/>
    <property type="project" value="InterPro"/>
</dbReference>
<dbReference type="InterPro" id="IPR002645">
    <property type="entry name" value="STAS_dom"/>
</dbReference>
<evidence type="ECO:0000259" key="3">
    <source>
        <dbReference type="PROSITE" id="PS50801"/>
    </source>
</evidence>
<dbReference type="NCBIfam" id="TIGR00377">
    <property type="entry name" value="ant_ant_sig"/>
    <property type="match status" value="1"/>
</dbReference>